<name>A0A914WGS3_9BILA</name>
<evidence type="ECO:0000313" key="2">
    <source>
        <dbReference type="Proteomes" id="UP000887566"/>
    </source>
</evidence>
<sequence length="140" mass="15392">MVLYGGLDYPPSSKNEIERFSSMDDILPMETAGEVFLVQLNPGSMINFSFKTHTFFSYNYGSFIPKNIDTNYGVGKTSSPGFSLRGIYIIVCAAVLVPSLLIRCLAPLCKPRSEENDANLTVLTVHLIPSQPNEDDPPSP</sequence>
<accession>A0A914WGS3</accession>
<reference evidence="3" key="1">
    <citation type="submission" date="2022-11" db="UniProtKB">
        <authorList>
            <consortium name="WormBaseParasite"/>
        </authorList>
    </citation>
    <scope>IDENTIFICATION</scope>
</reference>
<evidence type="ECO:0000256" key="1">
    <source>
        <dbReference type="SAM" id="Phobius"/>
    </source>
</evidence>
<protein>
    <submittedName>
        <fullName evidence="3">Uncharacterized protein</fullName>
    </submittedName>
</protein>
<keyword evidence="1" id="KW-0472">Membrane</keyword>
<keyword evidence="1" id="KW-0812">Transmembrane</keyword>
<feature type="transmembrane region" description="Helical" evidence="1">
    <location>
        <begin position="86"/>
        <end position="106"/>
    </location>
</feature>
<proteinExistence type="predicted"/>
<keyword evidence="1" id="KW-1133">Transmembrane helix</keyword>
<keyword evidence="2" id="KW-1185">Reference proteome</keyword>
<evidence type="ECO:0000313" key="3">
    <source>
        <dbReference type="WBParaSite" id="PSAMB.scaffold4194size15356.g23683.t1"/>
    </source>
</evidence>
<dbReference type="WBParaSite" id="PSAMB.scaffold4194size15356.g23683.t1">
    <property type="protein sequence ID" value="PSAMB.scaffold4194size15356.g23683.t1"/>
    <property type="gene ID" value="PSAMB.scaffold4194size15356.g23683"/>
</dbReference>
<dbReference type="AlphaFoldDB" id="A0A914WGS3"/>
<organism evidence="2 3">
    <name type="scientific">Plectus sambesii</name>
    <dbReference type="NCBI Taxonomy" id="2011161"/>
    <lineage>
        <taxon>Eukaryota</taxon>
        <taxon>Metazoa</taxon>
        <taxon>Ecdysozoa</taxon>
        <taxon>Nematoda</taxon>
        <taxon>Chromadorea</taxon>
        <taxon>Plectida</taxon>
        <taxon>Plectina</taxon>
        <taxon>Plectoidea</taxon>
        <taxon>Plectidae</taxon>
        <taxon>Plectus</taxon>
    </lineage>
</organism>
<dbReference type="Proteomes" id="UP000887566">
    <property type="component" value="Unplaced"/>
</dbReference>